<comment type="function">
    <text evidence="10">Involved in the cellular defense against the biological effects of O6-methylguanine (O6-MeG) and O4-methylthymine (O4-MeT) in DNA. Repairs the methylated nucleobase in DNA by stoichiometrically transferring the methyl group to a cysteine residue in the enzyme. This is a suicide reaction: the enzyme is irreversibly inactivated.</text>
</comment>
<protein>
    <recommendedName>
        <fullName evidence="10">Methylated-DNA--protein-cysteine methyltransferase</fullName>
        <ecNumber evidence="10">2.1.1.63</ecNumber>
    </recommendedName>
    <alternativeName>
        <fullName evidence="10">6-O-methylguanine-DNA methyltransferase</fullName>
        <shortName evidence="10">MGMT</shortName>
    </alternativeName>
    <alternativeName>
        <fullName evidence="10">O-6-methylguanine-DNA-alkyltransferase</fullName>
    </alternativeName>
</protein>
<dbReference type="InterPro" id="IPR036217">
    <property type="entry name" value="MethylDNA_cys_MeTrfase_DNAb"/>
</dbReference>
<dbReference type="PIRSF" id="PIRSF000409">
    <property type="entry name" value="Ada"/>
    <property type="match status" value="1"/>
</dbReference>
<sequence>MINDPSKIDFYYKLLVEKNSAYEGTFYVGVKTTGVFCRPTCPAKKPKKENCEFFSTAKEAALASYRPCKRCQPLSLPSVLSPEVKKLVIAIEENPQKKWTDKDFDNLSISANTARRQFKKQFGMTFIEYARSRRLGIAFNHIRNGNSLIDSQLDSGFDSGNGFRDAFYRIMGHVPKRTKDVRLLKSKWIETKLGSMVAIADDNALFLLEFVDRRGLESEINNLRAKLSIAIVPGTNSILEKLELELSEYFDGAINSFTTPVSDEIGTSFQRKVWEALKNIPRGRTLSYKELAVLVGSPTAYRAVARANGANQISLIIPCHRVINANGGYGGYGGGIQRKVWLLDLERNNIVLP</sequence>
<comment type="subcellular location">
    <subcellularLocation>
        <location evidence="10">Cytoplasm</location>
    </subcellularLocation>
</comment>
<dbReference type="GO" id="GO:0032259">
    <property type="term" value="P:methylation"/>
    <property type="evidence" value="ECO:0007669"/>
    <property type="project" value="UniProtKB-KW"/>
</dbReference>
<proteinExistence type="inferred from homology"/>
<dbReference type="Gene3D" id="3.30.160.70">
    <property type="entry name" value="Methylated DNA-protein cysteine methyltransferase domain"/>
    <property type="match status" value="1"/>
</dbReference>
<dbReference type="GO" id="GO:0003908">
    <property type="term" value="F:methylated-DNA-[protein]-cysteine S-methyltransferase activity"/>
    <property type="evidence" value="ECO:0007669"/>
    <property type="project" value="UniProtKB-UniRule"/>
</dbReference>
<keyword evidence="12" id="KW-0479">Metal-binding</keyword>
<feature type="domain" description="HTH araC/xylS-type" evidence="13">
    <location>
        <begin position="85"/>
        <end position="181"/>
    </location>
</feature>
<dbReference type="EC" id="2.1.1.63" evidence="10"/>
<keyword evidence="5 10" id="KW-0808">Transferase</keyword>
<feature type="binding site" evidence="12">
    <location>
        <position position="71"/>
    </location>
    <ligand>
        <name>Zn(2+)</name>
        <dbReference type="ChEBI" id="CHEBI:29105"/>
    </ligand>
</feature>
<dbReference type="InterPro" id="IPR004026">
    <property type="entry name" value="Ada_DNA_repair_Zn-bd"/>
</dbReference>
<dbReference type="RefSeq" id="WP_095271440.1">
    <property type="nucleotide sequence ID" value="NZ_NPBH01000058.1"/>
</dbReference>
<feature type="binding site" evidence="12">
    <location>
        <position position="37"/>
    </location>
    <ligand>
        <name>Zn(2+)</name>
        <dbReference type="ChEBI" id="CHEBI:29105"/>
    </ligand>
</feature>
<gene>
    <name evidence="14" type="ORF">CHI12_13010</name>
</gene>
<feature type="binding site" evidence="12">
    <location>
        <position position="68"/>
    </location>
    <ligand>
        <name>Zn(2+)</name>
        <dbReference type="ChEBI" id="CHEBI:29105"/>
    </ligand>
</feature>
<evidence type="ECO:0000313" key="14">
    <source>
        <dbReference type="EMBL" id="PAE07091.1"/>
    </source>
</evidence>
<keyword evidence="4 10" id="KW-0489">Methyltransferase</keyword>
<dbReference type="CDD" id="cd06445">
    <property type="entry name" value="ATase"/>
    <property type="match status" value="1"/>
</dbReference>
<evidence type="ECO:0000256" key="7">
    <source>
        <dbReference type="ARBA" id="ARBA00023159"/>
    </source>
</evidence>
<dbReference type="InterPro" id="IPR035451">
    <property type="entry name" value="Ada-like_dom_sf"/>
</dbReference>
<dbReference type="SUPFAM" id="SSF57884">
    <property type="entry name" value="Ada DNA repair protein, N-terminal domain (N-Ada 10)"/>
    <property type="match status" value="1"/>
</dbReference>
<dbReference type="NCBIfam" id="TIGR00589">
    <property type="entry name" value="ogt"/>
    <property type="match status" value="1"/>
</dbReference>
<dbReference type="GO" id="GO:0008270">
    <property type="term" value="F:zinc ion binding"/>
    <property type="evidence" value="ECO:0007669"/>
    <property type="project" value="InterPro"/>
</dbReference>
<evidence type="ECO:0000256" key="4">
    <source>
        <dbReference type="ARBA" id="ARBA00022603"/>
    </source>
</evidence>
<dbReference type="SUPFAM" id="SSF46767">
    <property type="entry name" value="Methylated DNA-protein cysteine methyltransferase, C-terminal domain"/>
    <property type="match status" value="1"/>
</dbReference>
<feature type="binding site" evidence="12">
    <location>
        <position position="41"/>
    </location>
    <ligand>
        <name>Zn(2+)</name>
        <dbReference type="ChEBI" id="CHEBI:29105"/>
    </ligand>
</feature>
<dbReference type="InterPro" id="IPR001497">
    <property type="entry name" value="MethylDNA_cys_MeTrfase_AS"/>
</dbReference>
<dbReference type="Gene3D" id="1.10.10.10">
    <property type="entry name" value="Winged helix-like DNA-binding domain superfamily/Winged helix DNA-binding domain"/>
    <property type="match status" value="1"/>
</dbReference>
<dbReference type="PROSITE" id="PS00374">
    <property type="entry name" value="MGMT"/>
    <property type="match status" value="1"/>
</dbReference>
<keyword evidence="8 10" id="KW-0234">DNA repair</keyword>
<keyword evidence="3 10" id="KW-0963">Cytoplasm</keyword>
<dbReference type="GO" id="GO:0003700">
    <property type="term" value="F:DNA-binding transcription factor activity"/>
    <property type="evidence" value="ECO:0007669"/>
    <property type="project" value="InterPro"/>
</dbReference>
<dbReference type="FunFam" id="1.10.10.10:FF:000214">
    <property type="entry name" value="Methylated-DNA--protein-cysteine methyltransferase"/>
    <property type="match status" value="1"/>
</dbReference>
<dbReference type="PROSITE" id="PS01124">
    <property type="entry name" value="HTH_ARAC_FAMILY_2"/>
    <property type="match status" value="1"/>
</dbReference>
<evidence type="ECO:0000256" key="9">
    <source>
        <dbReference type="ARBA" id="ARBA00049348"/>
    </source>
</evidence>
<dbReference type="Gene3D" id="1.10.10.60">
    <property type="entry name" value="Homeodomain-like"/>
    <property type="match status" value="1"/>
</dbReference>
<keyword evidence="6 10" id="KW-0227">DNA damage</keyword>
<evidence type="ECO:0000256" key="5">
    <source>
        <dbReference type="ARBA" id="ARBA00022679"/>
    </source>
</evidence>
<feature type="active site" description="Nucleophile; methyl group acceptor from methylphosphotriester" evidence="11">
    <location>
        <position position="37"/>
    </location>
</feature>
<dbReference type="InterPro" id="IPR023546">
    <property type="entry name" value="MGMT"/>
</dbReference>
<evidence type="ECO:0000256" key="2">
    <source>
        <dbReference type="ARBA" id="ARBA00008711"/>
    </source>
</evidence>
<dbReference type="Pfam" id="PF12833">
    <property type="entry name" value="HTH_18"/>
    <property type="match status" value="1"/>
</dbReference>
<dbReference type="EMBL" id="NPBH01000058">
    <property type="protein sequence ID" value="PAE07091.1"/>
    <property type="molecule type" value="Genomic_DNA"/>
</dbReference>
<evidence type="ECO:0000256" key="1">
    <source>
        <dbReference type="ARBA" id="ARBA00001286"/>
    </source>
</evidence>
<dbReference type="GO" id="GO:0006307">
    <property type="term" value="P:DNA alkylation repair"/>
    <property type="evidence" value="ECO:0007669"/>
    <property type="project" value="UniProtKB-UniRule"/>
</dbReference>
<feature type="active site" description="Nucleophile; methyl group acceptor from either O6-methylguanine or O4-methylthymine" evidence="11">
    <location>
        <position position="319"/>
    </location>
</feature>
<evidence type="ECO:0000256" key="6">
    <source>
        <dbReference type="ARBA" id="ARBA00022763"/>
    </source>
</evidence>
<dbReference type="InterPro" id="IPR018060">
    <property type="entry name" value="HTH_AraC"/>
</dbReference>
<comment type="cofactor">
    <cofactor evidence="12">
        <name>Zn(2+)</name>
        <dbReference type="ChEBI" id="CHEBI:29105"/>
    </cofactor>
    <text evidence="12">Binds 1 zinc ion per subunit.</text>
</comment>
<dbReference type="Pfam" id="PF02805">
    <property type="entry name" value="Ada_Zn_binding"/>
    <property type="match status" value="1"/>
</dbReference>
<reference evidence="14 15" key="1">
    <citation type="submission" date="2017-07" db="EMBL/GenBank/DDBJ databases">
        <title>Isolation and whole genome analysis of endospore-forming bacteria from heroin.</title>
        <authorList>
            <person name="Kalinowski J."/>
            <person name="Ahrens B."/>
            <person name="Al-Dilaimi A."/>
            <person name="Winkler A."/>
            <person name="Wibberg D."/>
            <person name="Schleenbecker U."/>
            <person name="Ruckert C."/>
            <person name="Wolfel R."/>
            <person name="Grass G."/>
        </authorList>
    </citation>
    <scope>NUCLEOTIDE SEQUENCE [LARGE SCALE GENOMIC DNA]</scope>
    <source>
        <strain evidence="14 15">7509</strain>
    </source>
</reference>
<dbReference type="SMART" id="SM00342">
    <property type="entry name" value="HTH_ARAC"/>
    <property type="match status" value="1"/>
</dbReference>
<evidence type="ECO:0000256" key="11">
    <source>
        <dbReference type="PIRSR" id="PIRSR000409-1"/>
    </source>
</evidence>
<dbReference type="Pfam" id="PF01035">
    <property type="entry name" value="DNA_binding_1"/>
    <property type="match status" value="1"/>
</dbReference>
<dbReference type="Proteomes" id="UP000216475">
    <property type="component" value="Unassembled WGS sequence"/>
</dbReference>
<comment type="caution">
    <text evidence="14">The sequence shown here is derived from an EMBL/GenBank/DDBJ whole genome shotgun (WGS) entry which is preliminary data.</text>
</comment>
<organism evidence="14 15">
    <name type="scientific">Terribacillus saccharophilus</name>
    <dbReference type="NCBI Taxonomy" id="361277"/>
    <lineage>
        <taxon>Bacteria</taxon>
        <taxon>Bacillati</taxon>
        <taxon>Bacillota</taxon>
        <taxon>Bacilli</taxon>
        <taxon>Bacillales</taxon>
        <taxon>Bacillaceae</taxon>
        <taxon>Terribacillus</taxon>
    </lineage>
</organism>
<comment type="catalytic activity">
    <reaction evidence="1 10">
        <text>a 4-O-methyl-thymidine in DNA + L-cysteinyl-[protein] = a thymidine in DNA + S-methyl-L-cysteinyl-[protein]</text>
        <dbReference type="Rhea" id="RHEA:53428"/>
        <dbReference type="Rhea" id="RHEA-COMP:10131"/>
        <dbReference type="Rhea" id="RHEA-COMP:10132"/>
        <dbReference type="Rhea" id="RHEA-COMP:13555"/>
        <dbReference type="Rhea" id="RHEA-COMP:13556"/>
        <dbReference type="ChEBI" id="CHEBI:29950"/>
        <dbReference type="ChEBI" id="CHEBI:82612"/>
        <dbReference type="ChEBI" id="CHEBI:137386"/>
        <dbReference type="ChEBI" id="CHEBI:137387"/>
        <dbReference type="EC" id="2.1.1.63"/>
    </reaction>
</comment>
<dbReference type="Gene3D" id="3.40.10.10">
    <property type="entry name" value="DNA Methylphosphotriester Repair Domain"/>
    <property type="match status" value="1"/>
</dbReference>
<evidence type="ECO:0000313" key="15">
    <source>
        <dbReference type="Proteomes" id="UP000216475"/>
    </source>
</evidence>
<dbReference type="AlphaFoldDB" id="A0A268HB42"/>
<comment type="miscellaneous">
    <text evidence="10">This enzyme catalyzes only one turnover and therefore is not strictly catalytic. According to one definition, an enzyme is a biocatalyst that acts repeatedly and over many reaction cycles.</text>
</comment>
<dbReference type="PANTHER" id="PTHR10815">
    <property type="entry name" value="METHYLATED-DNA--PROTEIN-CYSTEINE METHYLTRANSFERASE"/>
    <property type="match status" value="1"/>
</dbReference>
<name>A0A268HB42_9BACI</name>
<dbReference type="InterPro" id="IPR036631">
    <property type="entry name" value="MGMT_N_sf"/>
</dbReference>
<evidence type="ECO:0000256" key="3">
    <source>
        <dbReference type="ARBA" id="ARBA00022490"/>
    </source>
</evidence>
<comment type="similarity">
    <text evidence="2 10">Belongs to the MGMT family.</text>
</comment>
<dbReference type="InterPro" id="IPR014048">
    <property type="entry name" value="MethylDNA_cys_MeTrfase_DNA-bd"/>
</dbReference>
<evidence type="ECO:0000256" key="8">
    <source>
        <dbReference type="ARBA" id="ARBA00023204"/>
    </source>
</evidence>
<comment type="catalytic activity">
    <reaction evidence="9 10">
        <text>a 6-O-methyl-2'-deoxyguanosine in DNA + L-cysteinyl-[protein] = S-methyl-L-cysteinyl-[protein] + a 2'-deoxyguanosine in DNA</text>
        <dbReference type="Rhea" id="RHEA:24000"/>
        <dbReference type="Rhea" id="RHEA-COMP:10131"/>
        <dbReference type="Rhea" id="RHEA-COMP:10132"/>
        <dbReference type="Rhea" id="RHEA-COMP:11367"/>
        <dbReference type="Rhea" id="RHEA-COMP:11368"/>
        <dbReference type="ChEBI" id="CHEBI:29950"/>
        <dbReference type="ChEBI" id="CHEBI:82612"/>
        <dbReference type="ChEBI" id="CHEBI:85445"/>
        <dbReference type="ChEBI" id="CHEBI:85448"/>
        <dbReference type="EC" id="2.1.1.63"/>
    </reaction>
</comment>
<dbReference type="InterPro" id="IPR016221">
    <property type="entry name" value="Bifunct_regulatory_prot_Ada"/>
</dbReference>
<dbReference type="GO" id="GO:0043565">
    <property type="term" value="F:sequence-specific DNA binding"/>
    <property type="evidence" value="ECO:0007669"/>
    <property type="project" value="InterPro"/>
</dbReference>
<dbReference type="HAMAP" id="MF_00772">
    <property type="entry name" value="OGT"/>
    <property type="match status" value="1"/>
</dbReference>
<dbReference type="InterPro" id="IPR036388">
    <property type="entry name" value="WH-like_DNA-bd_sf"/>
</dbReference>
<feature type="active site" description="Nucleophile; methyl group acceptor" evidence="10">
    <location>
        <position position="319"/>
    </location>
</feature>
<evidence type="ECO:0000256" key="12">
    <source>
        <dbReference type="PIRSR" id="PIRSR000409-3"/>
    </source>
</evidence>
<keyword evidence="12" id="KW-0862">Zinc</keyword>
<dbReference type="PANTHER" id="PTHR10815:SF5">
    <property type="entry name" value="METHYLATED-DNA--PROTEIN-CYSTEINE METHYLTRANSFERASE"/>
    <property type="match status" value="1"/>
</dbReference>
<accession>A0A268HB42</accession>
<keyword evidence="7" id="KW-0010">Activator</keyword>
<dbReference type="SUPFAM" id="SSF53155">
    <property type="entry name" value="Methylated DNA-protein cysteine methyltransferase domain"/>
    <property type="match status" value="1"/>
</dbReference>
<evidence type="ECO:0000256" key="10">
    <source>
        <dbReference type="HAMAP-Rule" id="MF_00772"/>
    </source>
</evidence>
<dbReference type="GO" id="GO:0005737">
    <property type="term" value="C:cytoplasm"/>
    <property type="evidence" value="ECO:0007669"/>
    <property type="project" value="UniProtKB-SubCell"/>
</dbReference>
<evidence type="ECO:0000259" key="13">
    <source>
        <dbReference type="PROSITE" id="PS01124"/>
    </source>
</evidence>